<sequence length="449" mass="50083">MNFVLLALIAVNIAITLVLLTKKSASPTAVADSKLAEVITPTLALHRDELRSTMTHNNTTIEERLGKFRESLDGNAQLTRQDAENGRAALEKSLKISLGDVEEKIRLLTESNEKKQSELRETLRVELETLRKGNEEKLEKMRETVDEKLQKTLESRLGESFKQVSDKLEAVHKGLGEMQSLATGVGDLKRVLTNVKSRGGWGEVQLGRQLEDMLHHDQYETNVNIVPGSRDVVEYAIKLPGVTEGDVVYLPIDSKFPQEDYERLLLAQESGNVDEMDAAGKEIEKAIKIQAKAISDKYIHPPQSTDFAIMYLPTEGLFAEVIRRPGLCYELQNTHHILVTGPTTLMAILNSLQMGFKTLKIQKSTSEVWKVLGEAKTEFNKYGKVWDKLEKQLSAAQNTVADAGRRGRALEKKLSKVETLDIGGATPILELTGLDLEEDESEADDSEEY</sequence>
<dbReference type="Pfam" id="PF02646">
    <property type="entry name" value="RmuC"/>
    <property type="match status" value="1"/>
</dbReference>
<feature type="coiled-coil region" evidence="3">
    <location>
        <begin position="98"/>
        <end position="151"/>
    </location>
</feature>
<evidence type="ECO:0000256" key="3">
    <source>
        <dbReference type="SAM" id="Coils"/>
    </source>
</evidence>
<dbReference type="InterPro" id="IPR003798">
    <property type="entry name" value="DNA_recombination_RmuC"/>
</dbReference>
<protein>
    <submittedName>
        <fullName evidence="4">Unannotated protein</fullName>
    </submittedName>
</protein>
<dbReference type="GO" id="GO:0006310">
    <property type="term" value="P:DNA recombination"/>
    <property type="evidence" value="ECO:0007669"/>
    <property type="project" value="UniProtKB-KW"/>
</dbReference>
<dbReference type="PANTHER" id="PTHR30563">
    <property type="entry name" value="DNA RECOMBINATION PROTEIN RMUC"/>
    <property type="match status" value="1"/>
</dbReference>
<gene>
    <name evidence="4" type="ORF">UFOPK2342_01501</name>
</gene>
<reference evidence="4" key="1">
    <citation type="submission" date="2020-05" db="EMBL/GenBank/DDBJ databases">
        <authorList>
            <person name="Chiriac C."/>
            <person name="Salcher M."/>
            <person name="Ghai R."/>
            <person name="Kavagutti S V."/>
        </authorList>
    </citation>
    <scope>NUCLEOTIDE SEQUENCE</scope>
</reference>
<dbReference type="EMBL" id="CAEZXB010000040">
    <property type="protein sequence ID" value="CAB4686245.1"/>
    <property type="molecule type" value="Genomic_DNA"/>
</dbReference>
<dbReference type="SUPFAM" id="SSF58113">
    <property type="entry name" value="Apolipoprotein A-I"/>
    <property type="match status" value="1"/>
</dbReference>
<accession>A0A6J6NNH3</accession>
<proteinExistence type="predicted"/>
<evidence type="ECO:0000313" key="4">
    <source>
        <dbReference type="EMBL" id="CAB4686245.1"/>
    </source>
</evidence>
<keyword evidence="1 3" id="KW-0175">Coiled coil</keyword>
<dbReference type="AlphaFoldDB" id="A0A6J6NNH3"/>
<keyword evidence="2" id="KW-0233">DNA recombination</keyword>
<dbReference type="PANTHER" id="PTHR30563:SF0">
    <property type="entry name" value="DNA RECOMBINATION PROTEIN RMUC"/>
    <property type="match status" value="1"/>
</dbReference>
<evidence type="ECO:0000256" key="1">
    <source>
        <dbReference type="ARBA" id="ARBA00023054"/>
    </source>
</evidence>
<organism evidence="4">
    <name type="scientific">freshwater metagenome</name>
    <dbReference type="NCBI Taxonomy" id="449393"/>
    <lineage>
        <taxon>unclassified sequences</taxon>
        <taxon>metagenomes</taxon>
        <taxon>ecological metagenomes</taxon>
    </lineage>
</organism>
<evidence type="ECO:0000256" key="2">
    <source>
        <dbReference type="ARBA" id="ARBA00023172"/>
    </source>
</evidence>
<name>A0A6J6NNH3_9ZZZZ</name>